<dbReference type="EMBL" id="AP014715">
    <property type="protein sequence ID" value="BAQ23095.1"/>
    <property type="molecule type" value="Genomic_DNA"/>
</dbReference>
<reference evidence="1 2" key="1">
    <citation type="submission" date="2015-02" db="EMBL/GenBank/DDBJ databases">
        <title>Complete genome sequences of Edwardsiella bacteriophages, PEi20 and PEi26.</title>
        <authorList>
            <person name="Yasuike M."/>
            <person name="Nishiki I."/>
            <person name="Iwasaki Y."/>
            <person name="Nakamura Y."/>
            <person name="Fujiwara A."/>
            <person name="Hassan E.S."/>
            <person name="Mahmoud M.M."/>
            <person name="Kawato Y."/>
            <person name="Nagai S."/>
            <person name="Kobayashi T."/>
            <person name="Ototake M."/>
            <person name="Nakai T."/>
        </authorList>
    </citation>
    <scope>NUCLEOTIDE SEQUENCE [LARGE SCALE GENOMIC DNA]</scope>
</reference>
<evidence type="ECO:0000313" key="1">
    <source>
        <dbReference type="EMBL" id="BAQ23095.1"/>
    </source>
</evidence>
<dbReference type="Proteomes" id="UP000225144">
    <property type="component" value="Genome"/>
</dbReference>
<accession>A0A0B6VT14</accession>
<protein>
    <submittedName>
        <fullName evidence="1">Uncharacterized protein</fullName>
    </submittedName>
</protein>
<evidence type="ECO:0000313" key="2">
    <source>
        <dbReference type="Proteomes" id="UP000225144"/>
    </source>
</evidence>
<organism evidence="1 2">
    <name type="scientific">Edwardsiella phage PEi26</name>
    <dbReference type="NCBI Taxonomy" id="1608311"/>
    <lineage>
        <taxon>Viruses</taxon>
        <taxon>Duplodnaviria</taxon>
        <taxon>Heunggongvirae</taxon>
        <taxon>Uroviricota</taxon>
        <taxon>Caudoviricetes</taxon>
        <taxon>Pantevenvirales</taxon>
        <taxon>Straboviridae</taxon>
        <taxon>Tevenvirinae</taxon>
        <taxon>Kanagawavirus</taxon>
        <taxon>Kanagawavirus pei20</taxon>
    </lineage>
</organism>
<dbReference type="PROSITE" id="PS51257">
    <property type="entry name" value="PROKAR_LIPOPROTEIN"/>
    <property type="match status" value="1"/>
</dbReference>
<proteinExistence type="predicted"/>
<name>A0A0B6VT14_9CAUD</name>
<sequence>MSYKMKPMFRRNLDKFGSMLIAALVSATLALAACFSDMIIFDKGMKDQVADWVIEVTKYLICGFPLTWYMTYQCERVQYFFKEYLPWKKHLKEWTAERAARDLVNERKSTELFIRNVRRK</sequence>